<evidence type="ECO:0000256" key="3">
    <source>
        <dbReference type="ARBA" id="ARBA00022490"/>
    </source>
</evidence>
<protein>
    <recommendedName>
        <fullName evidence="2 6">Elongation factor Ts</fullName>
        <shortName evidence="6">EF-Ts</shortName>
    </recommendedName>
</protein>
<evidence type="ECO:0000256" key="1">
    <source>
        <dbReference type="ARBA" id="ARBA00005532"/>
    </source>
</evidence>
<evidence type="ECO:0000259" key="9">
    <source>
        <dbReference type="Pfam" id="PF00889"/>
    </source>
</evidence>
<comment type="subcellular location">
    <subcellularLocation>
        <location evidence="6 8">Cytoplasm</location>
    </subcellularLocation>
</comment>
<comment type="function">
    <text evidence="6 7">Associates with the EF-Tu.GDP complex and induces the exchange of GDP to GTP. It remains bound to the aminoacyl-tRNA.EF-Tu.GTP complex up to the GTP hydrolysis stage on the ribosome.</text>
</comment>
<dbReference type="EMBL" id="PSNW01000014">
    <property type="protein sequence ID" value="PPE72278.1"/>
    <property type="molecule type" value="Genomic_DNA"/>
</dbReference>
<dbReference type="GO" id="GO:0003746">
    <property type="term" value="F:translation elongation factor activity"/>
    <property type="evidence" value="ECO:0007669"/>
    <property type="project" value="UniProtKB-UniRule"/>
</dbReference>
<dbReference type="Gene3D" id="1.10.286.20">
    <property type="match status" value="2"/>
</dbReference>
<dbReference type="InterPro" id="IPR001816">
    <property type="entry name" value="Transl_elong_EFTs/EF1B"/>
</dbReference>
<organism evidence="10 11">
    <name type="scientific">Solimonas fluminis</name>
    <dbReference type="NCBI Taxonomy" id="2086571"/>
    <lineage>
        <taxon>Bacteria</taxon>
        <taxon>Pseudomonadati</taxon>
        <taxon>Pseudomonadota</taxon>
        <taxon>Gammaproteobacteria</taxon>
        <taxon>Nevskiales</taxon>
        <taxon>Nevskiaceae</taxon>
        <taxon>Solimonas</taxon>
    </lineage>
</organism>
<reference evidence="10 11" key="1">
    <citation type="submission" date="2018-02" db="EMBL/GenBank/DDBJ databases">
        <title>Genome sequencing of Solimonas sp. HR-BB.</title>
        <authorList>
            <person name="Lee Y."/>
            <person name="Jeon C.O."/>
        </authorList>
    </citation>
    <scope>NUCLEOTIDE SEQUENCE [LARGE SCALE GENOMIC DNA]</scope>
    <source>
        <strain evidence="10 11">HR-BB</strain>
    </source>
</reference>
<dbReference type="HAMAP" id="MF_00050">
    <property type="entry name" value="EF_Ts"/>
    <property type="match status" value="1"/>
</dbReference>
<dbReference type="SUPFAM" id="SSF54713">
    <property type="entry name" value="Elongation factor Ts (EF-Ts), dimerisation domain"/>
    <property type="match status" value="2"/>
</dbReference>
<feature type="region of interest" description="Involved in Mg(2+) ion dislocation from EF-Tu" evidence="6">
    <location>
        <begin position="80"/>
        <end position="83"/>
    </location>
</feature>
<dbReference type="InterPro" id="IPR014039">
    <property type="entry name" value="Transl_elong_EFTs/EF1B_dimer"/>
</dbReference>
<dbReference type="PROSITE" id="PS01126">
    <property type="entry name" value="EF_TS_1"/>
    <property type="match status" value="1"/>
</dbReference>
<dbReference type="GO" id="GO:0005737">
    <property type="term" value="C:cytoplasm"/>
    <property type="evidence" value="ECO:0007669"/>
    <property type="project" value="UniProtKB-SubCell"/>
</dbReference>
<dbReference type="FunFam" id="1.10.8.10:FF:000001">
    <property type="entry name" value="Elongation factor Ts"/>
    <property type="match status" value="1"/>
</dbReference>
<dbReference type="InterPro" id="IPR018101">
    <property type="entry name" value="Transl_elong_Ts_CS"/>
</dbReference>
<evidence type="ECO:0000256" key="4">
    <source>
        <dbReference type="ARBA" id="ARBA00022768"/>
    </source>
</evidence>
<dbReference type="InterPro" id="IPR036402">
    <property type="entry name" value="EF-Ts_dimer_sf"/>
</dbReference>
<evidence type="ECO:0000313" key="10">
    <source>
        <dbReference type="EMBL" id="PPE72278.1"/>
    </source>
</evidence>
<dbReference type="InterPro" id="IPR009060">
    <property type="entry name" value="UBA-like_sf"/>
</dbReference>
<keyword evidence="4 6" id="KW-0251">Elongation factor</keyword>
<name>A0A2S5TBR5_9GAMM</name>
<comment type="similarity">
    <text evidence="1 6 7">Belongs to the EF-Ts family.</text>
</comment>
<evidence type="ECO:0000256" key="8">
    <source>
        <dbReference type="RuleBase" id="RU000643"/>
    </source>
</evidence>
<dbReference type="CDD" id="cd14275">
    <property type="entry name" value="UBA_EF-Ts"/>
    <property type="match status" value="1"/>
</dbReference>
<keyword evidence="11" id="KW-1185">Reference proteome</keyword>
<dbReference type="Gene3D" id="1.10.8.10">
    <property type="entry name" value="DNA helicase RuvA subunit, C-terminal domain"/>
    <property type="match status" value="1"/>
</dbReference>
<dbReference type="PANTHER" id="PTHR11741:SF0">
    <property type="entry name" value="ELONGATION FACTOR TS, MITOCHONDRIAL"/>
    <property type="match status" value="1"/>
</dbReference>
<dbReference type="AlphaFoldDB" id="A0A2S5TBR5"/>
<evidence type="ECO:0000256" key="5">
    <source>
        <dbReference type="ARBA" id="ARBA00022917"/>
    </source>
</evidence>
<dbReference type="PANTHER" id="PTHR11741">
    <property type="entry name" value="ELONGATION FACTOR TS"/>
    <property type="match status" value="1"/>
</dbReference>
<dbReference type="Gene3D" id="3.30.479.20">
    <property type="entry name" value="Elongation factor Ts, dimerisation domain"/>
    <property type="match status" value="3"/>
</dbReference>
<evidence type="ECO:0000256" key="7">
    <source>
        <dbReference type="RuleBase" id="RU000642"/>
    </source>
</evidence>
<evidence type="ECO:0000256" key="6">
    <source>
        <dbReference type="HAMAP-Rule" id="MF_00050"/>
    </source>
</evidence>
<dbReference type="OrthoDB" id="9808348at2"/>
<dbReference type="PROSITE" id="PS01127">
    <property type="entry name" value="EF_TS_2"/>
    <property type="match status" value="1"/>
</dbReference>
<dbReference type="RefSeq" id="WP_104232033.1">
    <property type="nucleotide sequence ID" value="NZ_PSNW01000014.1"/>
</dbReference>
<evidence type="ECO:0000256" key="2">
    <source>
        <dbReference type="ARBA" id="ARBA00016956"/>
    </source>
</evidence>
<keyword evidence="5 6" id="KW-0648">Protein biosynthesis</keyword>
<evidence type="ECO:0000313" key="11">
    <source>
        <dbReference type="Proteomes" id="UP000238220"/>
    </source>
</evidence>
<proteinExistence type="inferred from homology"/>
<dbReference type="Proteomes" id="UP000238220">
    <property type="component" value="Unassembled WGS sequence"/>
</dbReference>
<gene>
    <name evidence="6" type="primary">tsf</name>
    <name evidence="10" type="ORF">C3942_19430</name>
</gene>
<dbReference type="Pfam" id="PF00889">
    <property type="entry name" value="EF_TS"/>
    <property type="match status" value="1"/>
</dbReference>
<sequence>MTQITAAQVKELRERTGAGMSDCKKALEATEGNIDAAAEKLRLDGAAKADKKAARTAAEGVIALARSDDAVALVELNSETDFVAKGEDFRALAREAAELALKHRPADVEALGQLSAGGETVDQKRRGLVAKIGENITLRRFEIVSKAGADLVTYVHPGDKIAVALAMDKGDAELAKDLAMHTAAMAPRYLSASEIPAEVIEAERKVIDATVAQEQADAKADADKYGAALKEMDGEKQDGTYAGLSDEGKKAWDEEYAAVKKKFGGGFKPKPAEILAKMVDGKVAKFKAELTLLGQPFVKAANGESVEKVLADKKASVARFVRFAVGEGIEKKKEDFAAEVAATQASLSA</sequence>
<feature type="domain" description="Translation elongation factor EFTs/EF1B dimerisation" evidence="9">
    <location>
        <begin position="72"/>
        <end position="327"/>
    </location>
</feature>
<keyword evidence="3 6" id="KW-0963">Cytoplasm</keyword>
<dbReference type="SUPFAM" id="SSF46934">
    <property type="entry name" value="UBA-like"/>
    <property type="match status" value="1"/>
</dbReference>
<comment type="caution">
    <text evidence="10">The sequence shown here is derived from an EMBL/GenBank/DDBJ whole genome shotgun (WGS) entry which is preliminary data.</text>
</comment>
<accession>A0A2S5TBR5</accession>
<dbReference type="NCBIfam" id="TIGR00116">
    <property type="entry name" value="tsf"/>
    <property type="match status" value="1"/>
</dbReference>